<keyword evidence="5" id="KW-1185">Reference proteome</keyword>
<dbReference type="Proteomes" id="UP001144280">
    <property type="component" value="Unassembled WGS sequence"/>
</dbReference>
<proteinExistence type="predicted"/>
<organism evidence="4 5">
    <name type="scientific">Phytohabitans aurantiacus</name>
    <dbReference type="NCBI Taxonomy" id="3016789"/>
    <lineage>
        <taxon>Bacteria</taxon>
        <taxon>Bacillati</taxon>
        <taxon>Actinomycetota</taxon>
        <taxon>Actinomycetes</taxon>
        <taxon>Micromonosporales</taxon>
        <taxon>Micromonosporaceae</taxon>
    </lineage>
</organism>
<dbReference type="InterPro" id="IPR001926">
    <property type="entry name" value="TrpB-like_PALP"/>
</dbReference>
<dbReference type="PROSITE" id="PS00901">
    <property type="entry name" value="CYS_SYNTHASE"/>
    <property type="match status" value="1"/>
</dbReference>
<dbReference type="PANTHER" id="PTHR10314">
    <property type="entry name" value="CYSTATHIONINE BETA-SYNTHASE"/>
    <property type="match status" value="1"/>
</dbReference>
<evidence type="ECO:0000313" key="4">
    <source>
        <dbReference type="EMBL" id="GLI03492.1"/>
    </source>
</evidence>
<gene>
    <name evidence="4" type="ORF">Pa4123_87700</name>
</gene>
<name>A0ABQ5RC41_9ACTN</name>
<dbReference type="InterPro" id="IPR001216">
    <property type="entry name" value="P-phosphate_BS"/>
</dbReference>
<dbReference type="Gene3D" id="3.40.50.1100">
    <property type="match status" value="2"/>
</dbReference>
<evidence type="ECO:0000256" key="2">
    <source>
        <dbReference type="ARBA" id="ARBA00022898"/>
    </source>
</evidence>
<dbReference type="SUPFAM" id="SSF53686">
    <property type="entry name" value="Tryptophan synthase beta subunit-like PLP-dependent enzymes"/>
    <property type="match status" value="1"/>
</dbReference>
<keyword evidence="2" id="KW-0663">Pyridoxal phosphate</keyword>
<dbReference type="EMBL" id="BSDI01000086">
    <property type="protein sequence ID" value="GLI03492.1"/>
    <property type="molecule type" value="Genomic_DNA"/>
</dbReference>
<evidence type="ECO:0000256" key="1">
    <source>
        <dbReference type="ARBA" id="ARBA00001933"/>
    </source>
</evidence>
<accession>A0ABQ5RC41</accession>
<evidence type="ECO:0000259" key="3">
    <source>
        <dbReference type="Pfam" id="PF00291"/>
    </source>
</evidence>
<dbReference type="RefSeq" id="WP_281905753.1">
    <property type="nucleotide sequence ID" value="NZ_BSDI01000086.1"/>
</dbReference>
<feature type="domain" description="Tryptophan synthase beta chain-like PALP" evidence="3">
    <location>
        <begin position="20"/>
        <end position="295"/>
    </location>
</feature>
<dbReference type="InterPro" id="IPR050214">
    <property type="entry name" value="Cys_Synth/Cystath_Beta-Synth"/>
</dbReference>
<dbReference type="Pfam" id="PF00291">
    <property type="entry name" value="PALP"/>
    <property type="match status" value="1"/>
</dbReference>
<reference evidence="4" key="1">
    <citation type="submission" date="2022-12" db="EMBL/GenBank/DDBJ databases">
        <title>New Phytohabitans aurantiacus sp. RD004123 nov., an actinomycete isolated from soil.</title>
        <authorList>
            <person name="Triningsih D.W."/>
            <person name="Harunari E."/>
            <person name="Igarashi Y."/>
        </authorList>
    </citation>
    <scope>NUCLEOTIDE SEQUENCE</scope>
    <source>
        <strain evidence="4">RD004123</strain>
    </source>
</reference>
<protein>
    <recommendedName>
        <fullName evidence="3">Tryptophan synthase beta chain-like PALP domain-containing protein</fullName>
    </recommendedName>
</protein>
<comment type="cofactor">
    <cofactor evidence="1">
        <name>pyridoxal 5'-phosphate</name>
        <dbReference type="ChEBI" id="CHEBI:597326"/>
    </cofactor>
</comment>
<dbReference type="CDD" id="cd01561">
    <property type="entry name" value="CBS_like"/>
    <property type="match status" value="1"/>
</dbReference>
<comment type="caution">
    <text evidence="4">The sequence shown here is derived from an EMBL/GenBank/DDBJ whole genome shotgun (WGS) entry which is preliminary data.</text>
</comment>
<sequence>MIRRGASTSLDGLLSASSTNSPLSRVDVAYRGKHQSIWLKLEMHNPTGSIKYRTALGLLSALHRERPLGRSEWLIESSSGNLGVALAEIAGEAGWRFLAVVDPKTPQTLRSRMLGAGAELAMVDTVDDCGGYLLSRLDTVRRLLRESPSLRWTDQYHSTAGSAVHQTSTVPELMRQTGGLVDAVFVAVSTGGTIAGISEGLRRFVPGLDVYAVDVVGSIAVDGAGHPHLLTGIGATRRSTLLRPSHYTRLYRVADVEAIAMCRLFRHGTGLGLGASSGAVLAGLVRALADGVAPARPVLISPDGEDSYLATVYADDWLASRGVLPSVEAAEARARNDGLTFTPH</sequence>
<dbReference type="InterPro" id="IPR036052">
    <property type="entry name" value="TrpB-like_PALP_sf"/>
</dbReference>
<evidence type="ECO:0000313" key="5">
    <source>
        <dbReference type="Proteomes" id="UP001144280"/>
    </source>
</evidence>